<sequence>MSTPRIPTNYHHTIHPDAPFDVDTELSGGMDARHSGQIATALSGSVQNIISGNLNTTNTLKLTGDAKEPVATDNKMEILNLPRFTLQDIKDLMKHRVRIPNYTNICFKMMGVEFFSICTSGEGQIITEPYVPTSAELCEDDCCQPDTRPFPKRSDIRVTDTKKQTS</sequence>
<protein>
    <submittedName>
        <fullName evidence="2">Uncharacterized protein</fullName>
    </submittedName>
</protein>
<feature type="region of interest" description="Disordered" evidence="1">
    <location>
        <begin position="147"/>
        <end position="166"/>
    </location>
</feature>
<dbReference type="RefSeq" id="WP_167916236.1">
    <property type="nucleotide sequence ID" value="NZ_JAAVJS010000001.1"/>
</dbReference>
<feature type="compositionally biased region" description="Basic and acidic residues" evidence="1">
    <location>
        <begin position="152"/>
        <end position="166"/>
    </location>
</feature>
<evidence type="ECO:0000256" key="1">
    <source>
        <dbReference type="SAM" id="MobiDB-lite"/>
    </source>
</evidence>
<dbReference type="Proteomes" id="UP000760545">
    <property type="component" value="Unassembled WGS sequence"/>
</dbReference>
<comment type="caution">
    <text evidence="2">The sequence shown here is derived from an EMBL/GenBank/DDBJ whole genome shotgun (WGS) entry which is preliminary data.</text>
</comment>
<gene>
    <name evidence="2" type="ORF">HC176_00575</name>
</gene>
<accession>A0ABX1DA36</accession>
<evidence type="ECO:0000313" key="3">
    <source>
        <dbReference type="Proteomes" id="UP000760545"/>
    </source>
</evidence>
<evidence type="ECO:0000313" key="2">
    <source>
        <dbReference type="EMBL" id="NJX13979.1"/>
    </source>
</evidence>
<proteinExistence type="predicted"/>
<organism evidence="2 3">
    <name type="scientific">Tamlana crocina</name>
    <dbReference type="NCBI Taxonomy" id="393006"/>
    <lineage>
        <taxon>Bacteria</taxon>
        <taxon>Pseudomonadati</taxon>
        <taxon>Bacteroidota</taxon>
        <taxon>Flavobacteriia</taxon>
        <taxon>Flavobacteriales</taxon>
        <taxon>Flavobacteriaceae</taxon>
        <taxon>Tamlana</taxon>
    </lineage>
</organism>
<reference evidence="2 3" key="1">
    <citation type="submission" date="2020-03" db="EMBL/GenBank/DDBJ databases">
        <title>Tamlana sp. nov, isolated from XXX.</title>
        <authorList>
            <person name="Cao W.R."/>
        </authorList>
    </citation>
    <scope>NUCLEOTIDE SEQUENCE [LARGE SCALE GENOMIC DNA]</scope>
    <source>
        <strain evidence="2 3">HST1-43</strain>
    </source>
</reference>
<name>A0ABX1DA36_9FLAO</name>
<keyword evidence="3" id="KW-1185">Reference proteome</keyword>
<dbReference type="EMBL" id="JAAVJS010000001">
    <property type="protein sequence ID" value="NJX13979.1"/>
    <property type="molecule type" value="Genomic_DNA"/>
</dbReference>